<dbReference type="PATRIC" id="fig|1285586.5.peg.2646"/>
<dbReference type="HOGENOM" id="CLU_067323_0_0_9"/>
<reference evidence="1 2" key="1">
    <citation type="submission" date="2013-04" db="EMBL/GenBank/DDBJ databases">
        <title>Draft genome of the heavy metal tolerant bacterium Lysinibacillus sphaericus strain OT4b.31.</title>
        <authorList>
            <person name="Pena-Montenegro T.D."/>
            <person name="Dussan J."/>
        </authorList>
    </citation>
    <scope>NUCLEOTIDE SEQUENCE [LARGE SCALE GENOMIC DNA]</scope>
    <source>
        <strain evidence="1 2">OT4b.31</strain>
    </source>
</reference>
<evidence type="ECO:0000313" key="1">
    <source>
        <dbReference type="EMBL" id="EON71855.1"/>
    </source>
</evidence>
<protein>
    <submittedName>
        <fullName evidence="1">Uncharacterized protein</fullName>
    </submittedName>
</protein>
<dbReference type="eggNOG" id="COG2253">
    <property type="taxonomic scope" value="Bacteria"/>
</dbReference>
<accession>R7ZCH8</accession>
<dbReference type="InterPro" id="IPR014942">
    <property type="entry name" value="AbiEii"/>
</dbReference>
<proteinExistence type="predicted"/>
<name>R7ZCH8_LYSSH</name>
<dbReference type="AlphaFoldDB" id="R7ZCH8"/>
<comment type="caution">
    <text evidence="1">The sequence shown here is derived from an EMBL/GenBank/DDBJ whole genome shotgun (WGS) entry which is preliminary data.</text>
</comment>
<dbReference type="Pfam" id="PF08843">
    <property type="entry name" value="AbiEii"/>
    <property type="match status" value="1"/>
</dbReference>
<dbReference type="EMBL" id="AQPX01000020">
    <property type="protein sequence ID" value="EON71855.1"/>
    <property type="molecule type" value="Genomic_DNA"/>
</dbReference>
<gene>
    <name evidence="1" type="ORF">H131_12963</name>
</gene>
<dbReference type="RefSeq" id="WP_010859529.1">
    <property type="nucleotide sequence ID" value="NZ_KB933398.1"/>
</dbReference>
<evidence type="ECO:0000313" key="2">
    <source>
        <dbReference type="Proteomes" id="UP000013911"/>
    </source>
</evidence>
<dbReference type="OrthoDB" id="9808443at2"/>
<organism evidence="1 2">
    <name type="scientific">Lysinibacillus sphaericus OT4b.31</name>
    <dbReference type="NCBI Taxonomy" id="1285586"/>
    <lineage>
        <taxon>Bacteria</taxon>
        <taxon>Bacillati</taxon>
        <taxon>Bacillota</taxon>
        <taxon>Bacilli</taxon>
        <taxon>Bacillales</taxon>
        <taxon>Bacillaceae</taxon>
        <taxon>Lysinibacillus</taxon>
    </lineage>
</organism>
<dbReference type="Proteomes" id="UP000013911">
    <property type="component" value="Unassembled WGS sequence"/>
</dbReference>
<sequence>MENVKTTSSEVLQHLETLATEKGESLDALLGLYVQERLLYRLSVSPYQERFLLKDDVLLFALTNGAVKTSREMALAAKQMPKDMTIIKQAIIEICSIHSHEDGIHFLEDKFEFTWENEEIQVNMPVTLAQTKTYIQVSISFGDSLLLTPKIMAFPSLLDMPSPMILVYPTAFIIAEKFEKMTSLPASDCRMKDFYDIYMLSTTQKIEGRVLQEAIAETFDNHRTTLEKDHPVFSKHFYLDTQRNKAWLAFIGQKPLKFEEVMKRIQTLLWPIYNEMVKEDEFFKNWDNTPQHWT</sequence>